<reference evidence="9 10" key="1">
    <citation type="journal article" date="2015" name="Int. J. Syst. Evol. Microbiol.">
        <title>Roseomonas oryzae sp. nov., isolated from paddy rhizosphere soil.</title>
        <authorList>
            <person name="Ramaprasad E.V."/>
            <person name="Sasikala Ch."/>
            <person name="Ramana Ch.V."/>
        </authorList>
    </citation>
    <scope>NUCLEOTIDE SEQUENCE [LARGE SCALE GENOMIC DNA]</scope>
    <source>
        <strain evidence="9 10">KCTC 42542</strain>
    </source>
</reference>
<dbReference type="PANTHER" id="PTHR12918">
    <property type="entry name" value="CYSTEINE DIOXYGENASE"/>
    <property type="match status" value="1"/>
</dbReference>
<feature type="cross-link" description="3'-(S-cysteinyl)-tyrosine (Cys-Tyr)" evidence="6">
    <location>
        <begin position="93"/>
        <end position="156"/>
    </location>
</feature>
<evidence type="ECO:0000256" key="7">
    <source>
        <dbReference type="PIRSR" id="PIRSR610300-51"/>
    </source>
</evidence>
<keyword evidence="10" id="KW-1185">Reference proteome</keyword>
<evidence type="ECO:0000256" key="4">
    <source>
        <dbReference type="ARBA" id="ARBA00023002"/>
    </source>
</evidence>
<organism evidence="9 10">
    <name type="scientific">Teichococcus oryzae</name>
    <dbReference type="NCBI Taxonomy" id="1608942"/>
    <lineage>
        <taxon>Bacteria</taxon>
        <taxon>Pseudomonadati</taxon>
        <taxon>Pseudomonadota</taxon>
        <taxon>Alphaproteobacteria</taxon>
        <taxon>Acetobacterales</taxon>
        <taxon>Roseomonadaceae</taxon>
        <taxon>Roseomonas</taxon>
    </lineage>
</organism>
<evidence type="ECO:0000256" key="8">
    <source>
        <dbReference type="SAM" id="MobiDB-lite"/>
    </source>
</evidence>
<dbReference type="InterPro" id="IPR014710">
    <property type="entry name" value="RmlC-like_jellyroll"/>
</dbReference>
<dbReference type="InterPro" id="IPR010300">
    <property type="entry name" value="CDO_1"/>
</dbReference>
<dbReference type="RefSeq" id="WP_149813178.1">
    <property type="nucleotide sequence ID" value="NZ_VUKA01000009.1"/>
</dbReference>
<dbReference type="GO" id="GO:0008198">
    <property type="term" value="F:ferrous iron binding"/>
    <property type="evidence" value="ECO:0007669"/>
    <property type="project" value="TreeGrafter"/>
</dbReference>
<evidence type="ECO:0000313" key="9">
    <source>
        <dbReference type="EMBL" id="KAA2212259.1"/>
    </source>
</evidence>
<dbReference type="AlphaFoldDB" id="A0A5B2TDK7"/>
<keyword evidence="4" id="KW-0560">Oxidoreductase</keyword>
<feature type="binding site" evidence="7">
    <location>
        <position position="87"/>
    </location>
    <ligand>
        <name>Fe cation</name>
        <dbReference type="ChEBI" id="CHEBI:24875"/>
        <note>catalytic</note>
    </ligand>
</feature>
<keyword evidence="5 7" id="KW-0408">Iron</keyword>
<feature type="binding site" evidence="7">
    <location>
        <position position="89"/>
    </location>
    <ligand>
        <name>Fe cation</name>
        <dbReference type="ChEBI" id="CHEBI:24875"/>
        <note>catalytic</note>
    </ligand>
</feature>
<dbReference type="OrthoDB" id="7059163at2"/>
<dbReference type="Pfam" id="PF05995">
    <property type="entry name" value="CDO_I"/>
    <property type="match status" value="1"/>
</dbReference>
<name>A0A5B2TDK7_9PROT</name>
<comment type="caution">
    <text evidence="9">The sequence shown here is derived from an EMBL/GenBank/DDBJ whole genome shotgun (WGS) entry which is preliminary data.</text>
</comment>
<evidence type="ECO:0000256" key="3">
    <source>
        <dbReference type="ARBA" id="ARBA00022964"/>
    </source>
</evidence>
<gene>
    <name evidence="9" type="ORF">F0Q34_15645</name>
</gene>
<dbReference type="Proteomes" id="UP000322110">
    <property type="component" value="Unassembled WGS sequence"/>
</dbReference>
<keyword evidence="2 7" id="KW-0479">Metal-binding</keyword>
<evidence type="ECO:0000313" key="10">
    <source>
        <dbReference type="Proteomes" id="UP000322110"/>
    </source>
</evidence>
<comment type="similarity">
    <text evidence="1">Belongs to the cysteine dioxygenase family.</text>
</comment>
<sequence>MLITHVQDSLDTMLRHVAAAARRPPAERPRATAEALSLFAGAPDLLGRLSLPSSAERYVRHRLHSDPAGGFAVAALVWRPGQMSPVHAHRTWCALAVHQGILTEIQYGRATEQDDPAQRSARQLRQGDVSHGGADPGAIHRLANLGCGTAISIHVYGVPYEAFSEGVNLVYAR</sequence>
<proteinExistence type="inferred from homology"/>
<evidence type="ECO:0000256" key="1">
    <source>
        <dbReference type="ARBA" id="ARBA00006622"/>
    </source>
</evidence>
<evidence type="ECO:0000256" key="5">
    <source>
        <dbReference type="ARBA" id="ARBA00023004"/>
    </source>
</evidence>
<evidence type="ECO:0000256" key="2">
    <source>
        <dbReference type="ARBA" id="ARBA00022723"/>
    </source>
</evidence>
<evidence type="ECO:0000256" key="6">
    <source>
        <dbReference type="PIRSR" id="PIRSR610300-50"/>
    </source>
</evidence>
<dbReference type="Gene3D" id="2.60.120.10">
    <property type="entry name" value="Jelly Rolls"/>
    <property type="match status" value="1"/>
</dbReference>
<dbReference type="GO" id="GO:0019448">
    <property type="term" value="P:L-cysteine catabolic process"/>
    <property type="evidence" value="ECO:0007669"/>
    <property type="project" value="TreeGrafter"/>
</dbReference>
<dbReference type="SUPFAM" id="SSF51182">
    <property type="entry name" value="RmlC-like cupins"/>
    <property type="match status" value="1"/>
</dbReference>
<feature type="binding site" evidence="7">
    <location>
        <position position="140"/>
    </location>
    <ligand>
        <name>Fe cation</name>
        <dbReference type="ChEBI" id="CHEBI:24875"/>
        <note>catalytic</note>
    </ligand>
</feature>
<dbReference type="CDD" id="cd10548">
    <property type="entry name" value="cupin_CDO"/>
    <property type="match status" value="1"/>
</dbReference>
<dbReference type="GO" id="GO:0017172">
    <property type="term" value="F:cysteine dioxygenase activity"/>
    <property type="evidence" value="ECO:0007669"/>
    <property type="project" value="TreeGrafter"/>
</dbReference>
<dbReference type="InterPro" id="IPR011051">
    <property type="entry name" value="RmlC_Cupin_sf"/>
</dbReference>
<accession>A0A5B2TDK7</accession>
<keyword evidence="6" id="KW-0883">Thioether bond</keyword>
<dbReference type="EMBL" id="VUKA01000009">
    <property type="protein sequence ID" value="KAA2212259.1"/>
    <property type="molecule type" value="Genomic_DNA"/>
</dbReference>
<feature type="region of interest" description="Disordered" evidence="8">
    <location>
        <begin position="110"/>
        <end position="133"/>
    </location>
</feature>
<protein>
    <submittedName>
        <fullName evidence="9">Cysteine dioxygenase</fullName>
    </submittedName>
</protein>
<dbReference type="PANTHER" id="PTHR12918:SF1">
    <property type="entry name" value="CYSTEINE DIOXYGENASE TYPE 1"/>
    <property type="match status" value="1"/>
</dbReference>
<keyword evidence="3 9" id="KW-0223">Dioxygenase</keyword>